<evidence type="ECO:0000259" key="8">
    <source>
        <dbReference type="PROSITE" id="PS50164"/>
    </source>
</evidence>
<organism evidence="10 11">
    <name type="scientific">SAR86 cluster bacterium SAR86E</name>
    <dbReference type="NCBI Taxonomy" id="1208365"/>
    <lineage>
        <taxon>Bacteria</taxon>
        <taxon>Pseudomonadati</taxon>
        <taxon>Pseudomonadota</taxon>
        <taxon>Gammaproteobacteria</taxon>
        <taxon>SAR86 cluster</taxon>
    </lineage>
</organism>
<dbReference type="PANTHER" id="PTHR30562:SF1">
    <property type="entry name" value="UVRABC SYSTEM PROTEIN C"/>
    <property type="match status" value="1"/>
</dbReference>
<evidence type="ECO:0000256" key="5">
    <source>
        <dbReference type="ARBA" id="ARBA00023204"/>
    </source>
</evidence>
<dbReference type="InterPro" id="IPR035901">
    <property type="entry name" value="GIY-YIG_endonuc_sf"/>
</dbReference>
<keyword evidence="4 7" id="KW-0267">Excision nuclease</keyword>
<dbReference type="Pfam" id="PF08459">
    <property type="entry name" value="UvrC_RNaseH_dom"/>
    <property type="match status" value="1"/>
</dbReference>
<dbReference type="HAMAP" id="MF_00203">
    <property type="entry name" value="UvrC"/>
    <property type="match status" value="1"/>
</dbReference>
<dbReference type="Gene3D" id="3.30.420.340">
    <property type="entry name" value="UvrC, RNAse H endonuclease domain"/>
    <property type="match status" value="1"/>
</dbReference>
<dbReference type="Gene3D" id="1.10.150.20">
    <property type="entry name" value="5' to 3' exonuclease, C-terminal subdomain"/>
    <property type="match status" value="1"/>
</dbReference>
<evidence type="ECO:0000313" key="11">
    <source>
        <dbReference type="Proteomes" id="UP000010310"/>
    </source>
</evidence>
<keyword evidence="2 7" id="KW-0227">DNA damage</keyword>
<accession>K6FBK3</accession>
<dbReference type="InterPro" id="IPR050066">
    <property type="entry name" value="UvrABC_protein_C"/>
</dbReference>
<dbReference type="SUPFAM" id="SSF47781">
    <property type="entry name" value="RuvA domain 2-like"/>
    <property type="match status" value="1"/>
</dbReference>
<dbReference type="Pfam" id="PF14520">
    <property type="entry name" value="HHH_5"/>
    <property type="match status" value="1"/>
</dbReference>
<dbReference type="GO" id="GO:0009381">
    <property type="term" value="F:excinuclease ABC activity"/>
    <property type="evidence" value="ECO:0007669"/>
    <property type="project" value="UniProtKB-UniRule"/>
</dbReference>
<keyword evidence="5 7" id="KW-0234">DNA repair</keyword>
<evidence type="ECO:0000256" key="6">
    <source>
        <dbReference type="ARBA" id="ARBA00023236"/>
    </source>
</evidence>
<dbReference type="GO" id="GO:0005737">
    <property type="term" value="C:cytoplasm"/>
    <property type="evidence" value="ECO:0007669"/>
    <property type="project" value="UniProtKB-SubCell"/>
</dbReference>
<evidence type="ECO:0000256" key="7">
    <source>
        <dbReference type="HAMAP-Rule" id="MF_00203"/>
    </source>
</evidence>
<dbReference type="GO" id="GO:0009432">
    <property type="term" value="P:SOS response"/>
    <property type="evidence" value="ECO:0007669"/>
    <property type="project" value="UniProtKB-UniRule"/>
</dbReference>
<dbReference type="FunFam" id="3.40.1440.10:FF:000001">
    <property type="entry name" value="UvrABC system protein C"/>
    <property type="match status" value="1"/>
</dbReference>
<keyword evidence="6 7" id="KW-0742">SOS response</keyword>
<dbReference type="Pfam" id="PF01541">
    <property type="entry name" value="GIY-YIG"/>
    <property type="match status" value="1"/>
</dbReference>
<dbReference type="InterPro" id="IPR000305">
    <property type="entry name" value="GIY-YIG_endonuc"/>
</dbReference>
<comment type="function">
    <text evidence="7">The UvrABC repair system catalyzes the recognition and processing of DNA lesions. UvrC both incises the 5' and 3' sides of the lesion. The N-terminal half is responsible for the 3' incision and the C-terminal half is responsible for the 5' incision.</text>
</comment>
<dbReference type="InterPro" id="IPR004791">
    <property type="entry name" value="UvrC"/>
</dbReference>
<evidence type="ECO:0000313" key="10">
    <source>
        <dbReference type="EMBL" id="EKO36042.1"/>
    </source>
</evidence>
<dbReference type="PROSITE" id="PS50165">
    <property type="entry name" value="UVRC"/>
    <property type="match status" value="1"/>
</dbReference>
<dbReference type="Proteomes" id="UP000010310">
    <property type="component" value="Unassembled WGS sequence"/>
</dbReference>
<name>K6FBK3_9GAMM</name>
<keyword evidence="10" id="KW-0378">Hydrolase</keyword>
<dbReference type="PANTHER" id="PTHR30562">
    <property type="entry name" value="UVRC/OXIDOREDUCTASE"/>
    <property type="match status" value="1"/>
</dbReference>
<feature type="domain" description="UvrC family homology region profile" evidence="9">
    <location>
        <begin position="259"/>
        <end position="469"/>
    </location>
</feature>
<dbReference type="GO" id="GO:0003677">
    <property type="term" value="F:DNA binding"/>
    <property type="evidence" value="ECO:0007669"/>
    <property type="project" value="UniProtKB-UniRule"/>
</dbReference>
<dbReference type="PATRIC" id="fig|1208365.4.peg.1220"/>
<dbReference type="Pfam" id="PF22920">
    <property type="entry name" value="UvrC_RNaseH"/>
    <property type="match status" value="1"/>
</dbReference>
<dbReference type="InterPro" id="IPR047296">
    <property type="entry name" value="GIY-YIG_UvrC_Cho"/>
</dbReference>
<dbReference type="NCBIfam" id="TIGR00194">
    <property type="entry name" value="uvrC"/>
    <property type="match status" value="1"/>
</dbReference>
<evidence type="ECO:0000256" key="2">
    <source>
        <dbReference type="ARBA" id="ARBA00022763"/>
    </source>
</evidence>
<dbReference type="InterPro" id="IPR010994">
    <property type="entry name" value="RuvA_2-like"/>
</dbReference>
<dbReference type="PROSITE" id="PS50164">
    <property type="entry name" value="GIY_YIG"/>
    <property type="match status" value="1"/>
</dbReference>
<evidence type="ECO:0000256" key="1">
    <source>
        <dbReference type="ARBA" id="ARBA00022490"/>
    </source>
</evidence>
<gene>
    <name evidence="7 10" type="primary">uvrC</name>
    <name evidence="10" type="ORF">B273_0629</name>
</gene>
<evidence type="ECO:0000256" key="3">
    <source>
        <dbReference type="ARBA" id="ARBA00022769"/>
    </source>
</evidence>
<dbReference type="STRING" id="1208365.B273_0629"/>
<dbReference type="SMART" id="SM00465">
    <property type="entry name" value="GIYc"/>
    <property type="match status" value="1"/>
</dbReference>
<evidence type="ECO:0000256" key="4">
    <source>
        <dbReference type="ARBA" id="ARBA00022881"/>
    </source>
</evidence>
<keyword evidence="11" id="KW-1185">Reference proteome</keyword>
<dbReference type="Gene3D" id="3.40.1440.10">
    <property type="entry name" value="GIY-YIG endonuclease"/>
    <property type="match status" value="1"/>
</dbReference>
<comment type="caution">
    <text evidence="10">The sequence shown here is derived from an EMBL/GenBank/DDBJ whole genome shotgun (WGS) entry which is preliminary data.</text>
</comment>
<reference evidence="10 11" key="1">
    <citation type="submission" date="2012-09" db="EMBL/GenBank/DDBJ databases">
        <authorList>
            <person name="Dupont C.L."/>
            <person name="Rusch D.B."/>
            <person name="Lombardo M.-J."/>
            <person name="Novotny M."/>
            <person name="Yee-Greenbaum J."/>
            <person name="Laskin R."/>
        </authorList>
    </citation>
    <scope>NUCLEOTIDE SEQUENCE [LARGE SCALE GENOMIC DNA]</scope>
    <source>
        <strain evidence="10">SAR86E</strain>
    </source>
</reference>
<keyword evidence="1 7" id="KW-0963">Cytoplasm</keyword>
<evidence type="ECO:0000259" key="9">
    <source>
        <dbReference type="PROSITE" id="PS50165"/>
    </source>
</evidence>
<comment type="similarity">
    <text evidence="7">Belongs to the UvrC family.</text>
</comment>
<dbReference type="InterPro" id="IPR001162">
    <property type="entry name" value="UvrC_RNase_H_dom"/>
</dbReference>
<keyword evidence="3 7" id="KW-0228">DNA excision</keyword>
<sequence>MALDLKQVPNTPGIYKFFSKNKIIYIGKAKDLRKRVSSYFGKSFKDRKTQQIKILTDHIETFSTITEAEALLLEQSLIKENLPRFNILLRDDKTYPYVHFSMDHKYPSISMRRSKQAVSKNFFGPFISAQAVKATIKDLQKIYLIRNCSDTTFNNRSRPCIEHQMQRCSAPCVNLISEVSYQGDIVSSQHYLSSSGKKTKSLMTAQMHMLADKQEYERAQEIKKRIQSLDLLQQEQSFNSALISVDFFACVSKLNRTGICILSVRNGKIRGTKTHYLKGNQLHDADSLFQSLIFSYYQNSFSLPKKIILNIKPCNLSLIKQAVKLKFGKQISISANINSNIRKVAKLGKLNANQVIENRINQADKYSFAIKDLILYLGLKRKNITIEGFDTSHHGGKNAVASAVRFSSHGPEKNNYRLFNIPDEFSGNDIGSMRHVLERRINKKSINPLPDIILIDGGKLQLEVALSAFSNLDKKLPMVISIVKGSKRVRSTETILSKDGVIEMPKDSPGFLLLQQIRDESHRFAITSNRRKENKTIKKSSLDDICGVGPQKKKSLMNYFKSIKSIKRASIEDLCKVSGISIKLAKEINLFYTS</sequence>
<dbReference type="GO" id="GO:0006289">
    <property type="term" value="P:nucleotide-excision repair"/>
    <property type="evidence" value="ECO:0007669"/>
    <property type="project" value="UniProtKB-UniRule"/>
</dbReference>
<dbReference type="CDD" id="cd10434">
    <property type="entry name" value="GIY-YIG_UvrC_Cho"/>
    <property type="match status" value="1"/>
</dbReference>
<comment type="subcellular location">
    <subcellularLocation>
        <location evidence="7">Cytoplasm</location>
    </subcellularLocation>
</comment>
<dbReference type="SUPFAM" id="SSF82771">
    <property type="entry name" value="GIY-YIG endonuclease"/>
    <property type="match status" value="1"/>
</dbReference>
<dbReference type="GO" id="GO:0009380">
    <property type="term" value="C:excinuclease repair complex"/>
    <property type="evidence" value="ECO:0007669"/>
    <property type="project" value="InterPro"/>
</dbReference>
<dbReference type="EMBL" id="AMWX01000012">
    <property type="protein sequence ID" value="EKO36042.1"/>
    <property type="molecule type" value="Genomic_DNA"/>
</dbReference>
<protein>
    <recommendedName>
        <fullName evidence="7">UvrABC system protein C</fullName>
        <shortName evidence="7">Protein UvrC</shortName>
    </recommendedName>
    <alternativeName>
        <fullName evidence="7">Excinuclease ABC subunit C</fullName>
    </alternativeName>
</protein>
<dbReference type="AlphaFoldDB" id="K6FBK3"/>
<proteinExistence type="inferred from homology"/>
<comment type="subunit">
    <text evidence="7">Interacts with UvrB in an incision complex.</text>
</comment>
<dbReference type="InterPro" id="IPR038476">
    <property type="entry name" value="UvrC_RNase_H_dom_sf"/>
</dbReference>
<dbReference type="SUPFAM" id="SSF46600">
    <property type="entry name" value="C-terminal UvrC-binding domain of UvrB"/>
    <property type="match status" value="1"/>
</dbReference>
<dbReference type="InterPro" id="IPR036876">
    <property type="entry name" value="UVR_dom_sf"/>
</dbReference>
<feature type="domain" description="GIY-YIG" evidence="8">
    <location>
        <begin position="10"/>
        <end position="87"/>
    </location>
</feature>